<sequence>MSSKIIVVSTRPPTAPLSGGMAPAVARACKEFKDVVWYAVGNVDDLKINFQSSSENVIRPDAGDIHETDVEGIKVKQIMVDPSTWDSHYNKVSNSQTWPLCHDRYDLTQNVGMIDTFSARYLNMIMAKELAKELKEQNDTTTPIWIHDYHHFSMPAFLRKEGVSNPIVFFNHIPLPDPDRISTLPVEAHGAFLDTLNP</sequence>
<comment type="similarity">
    <text evidence="1">Belongs to the glycosyltransferase 20 family.</text>
</comment>
<evidence type="ECO:0000256" key="1">
    <source>
        <dbReference type="ARBA" id="ARBA00008799"/>
    </source>
</evidence>
<dbReference type="SUPFAM" id="SSF53756">
    <property type="entry name" value="UDP-Glycosyltransferase/glycogen phosphorylase"/>
    <property type="match status" value="1"/>
</dbReference>
<dbReference type="AlphaFoldDB" id="A0A2W5FN07"/>
<gene>
    <name evidence="2" type="ORF">DI586_00800</name>
</gene>
<name>A0A2W5FN07_9BACT</name>
<protein>
    <submittedName>
        <fullName evidence="2">Uncharacterized protein</fullName>
    </submittedName>
</protein>
<organism evidence="2 3">
    <name type="scientific">Micavibrio aeruginosavorus</name>
    <dbReference type="NCBI Taxonomy" id="349221"/>
    <lineage>
        <taxon>Bacteria</taxon>
        <taxon>Pseudomonadati</taxon>
        <taxon>Bdellovibrionota</taxon>
        <taxon>Bdellovibrionia</taxon>
        <taxon>Bdellovibrionales</taxon>
        <taxon>Pseudobdellovibrionaceae</taxon>
        <taxon>Micavibrio</taxon>
    </lineage>
</organism>
<dbReference type="GO" id="GO:0003825">
    <property type="term" value="F:alpha,alpha-trehalose-phosphate synthase (UDP-forming) activity"/>
    <property type="evidence" value="ECO:0007669"/>
    <property type="project" value="TreeGrafter"/>
</dbReference>
<dbReference type="Gene3D" id="3.40.50.2000">
    <property type="entry name" value="Glycogen Phosphorylase B"/>
    <property type="match status" value="1"/>
</dbReference>
<accession>A0A2W5FN07</accession>
<proteinExistence type="inferred from homology"/>
<evidence type="ECO:0000313" key="2">
    <source>
        <dbReference type="EMBL" id="PZP57351.1"/>
    </source>
</evidence>
<dbReference type="Proteomes" id="UP000249739">
    <property type="component" value="Unassembled WGS sequence"/>
</dbReference>
<dbReference type="PANTHER" id="PTHR10788">
    <property type="entry name" value="TREHALOSE-6-PHOSPHATE SYNTHASE"/>
    <property type="match status" value="1"/>
</dbReference>
<dbReference type="PANTHER" id="PTHR10788:SF106">
    <property type="entry name" value="BCDNA.GH08860"/>
    <property type="match status" value="1"/>
</dbReference>
<dbReference type="EMBL" id="QFOT01000003">
    <property type="protein sequence ID" value="PZP57351.1"/>
    <property type="molecule type" value="Genomic_DNA"/>
</dbReference>
<dbReference type="GO" id="GO:0005992">
    <property type="term" value="P:trehalose biosynthetic process"/>
    <property type="evidence" value="ECO:0007669"/>
    <property type="project" value="InterPro"/>
</dbReference>
<reference evidence="2 3" key="1">
    <citation type="submission" date="2017-08" db="EMBL/GenBank/DDBJ databases">
        <title>Infants hospitalized years apart are colonized by the same room-sourced microbial strains.</title>
        <authorList>
            <person name="Brooks B."/>
            <person name="Olm M.R."/>
            <person name="Firek B.A."/>
            <person name="Baker R."/>
            <person name="Thomas B.C."/>
            <person name="Morowitz M.J."/>
            <person name="Banfield J.F."/>
        </authorList>
    </citation>
    <scope>NUCLEOTIDE SEQUENCE [LARGE SCALE GENOMIC DNA]</scope>
    <source>
        <strain evidence="2">S2_006_000_R2_64</strain>
    </source>
</reference>
<dbReference type="InterPro" id="IPR001830">
    <property type="entry name" value="Glyco_trans_20"/>
</dbReference>
<evidence type="ECO:0000313" key="3">
    <source>
        <dbReference type="Proteomes" id="UP000249739"/>
    </source>
</evidence>
<comment type="caution">
    <text evidence="2">The sequence shown here is derived from an EMBL/GenBank/DDBJ whole genome shotgun (WGS) entry which is preliminary data.</text>
</comment>
<dbReference type="Pfam" id="PF00982">
    <property type="entry name" value="Glyco_transf_20"/>
    <property type="match status" value="1"/>
</dbReference>